<dbReference type="PANTHER" id="PTHR34580:SF1">
    <property type="entry name" value="PROTEIN PAFC"/>
    <property type="match status" value="1"/>
</dbReference>
<dbReference type="RefSeq" id="WP_222199524.1">
    <property type="nucleotide sequence ID" value="NZ_JAIMFO010000006.1"/>
</dbReference>
<dbReference type="Proteomes" id="UP000700908">
    <property type="component" value="Unassembled WGS sequence"/>
</dbReference>
<dbReference type="EMBL" id="JAIMFO010000006">
    <property type="protein sequence ID" value="MBY4797814.1"/>
    <property type="molecule type" value="Genomic_DNA"/>
</dbReference>
<dbReference type="PANTHER" id="PTHR34580">
    <property type="match status" value="1"/>
</dbReference>
<evidence type="ECO:0000313" key="4">
    <source>
        <dbReference type="Proteomes" id="UP000700908"/>
    </source>
</evidence>
<dbReference type="Pfam" id="PF25583">
    <property type="entry name" value="WCX"/>
    <property type="match status" value="1"/>
</dbReference>
<proteinExistence type="predicted"/>
<keyword evidence="4" id="KW-1185">Reference proteome</keyword>
<evidence type="ECO:0000259" key="2">
    <source>
        <dbReference type="Pfam" id="PF25583"/>
    </source>
</evidence>
<dbReference type="InterPro" id="IPR057727">
    <property type="entry name" value="WCX_dom"/>
</dbReference>
<protein>
    <submittedName>
        <fullName evidence="3">WYL domain-containing protein</fullName>
    </submittedName>
</protein>
<gene>
    <name evidence="3" type="ORF">K6V98_05530</name>
</gene>
<dbReference type="PIRSF" id="PIRSF016838">
    <property type="entry name" value="PafC"/>
    <property type="match status" value="1"/>
</dbReference>
<dbReference type="Pfam" id="PF13280">
    <property type="entry name" value="WYL"/>
    <property type="match status" value="1"/>
</dbReference>
<evidence type="ECO:0000259" key="1">
    <source>
        <dbReference type="Pfam" id="PF13280"/>
    </source>
</evidence>
<sequence>MSHNTQDTRRTQAHSDDLTVALDLLTMLSAAPHHTLDRTEIARVLQLDQDQIGQALKIIGSLADRMSGARAAVRDEDGTVELIGDAARMKPMRLTLPEGMVLSHLLDVLQIDEAVKARILRSLLPLDASPSTAHLSQGSEPGKYYSVLTEAIQDGVRCSMLYRKRGETAPSWRSIDPGYIEFEAGTAYLIAWDIDANAERRYRIDRIAELSYTEDSVISHDWSHTSTAESLHQSGQVAHIRFSSAELLASRTWAGMGKTTAELQDDHPTGALTAELAYTSEPWLFDQILAAGGEIQLIAPLDLTERFISYARALIDSAKELA</sequence>
<dbReference type="PROSITE" id="PS52050">
    <property type="entry name" value="WYL"/>
    <property type="match status" value="1"/>
</dbReference>
<comment type="caution">
    <text evidence="3">The sequence shown here is derived from an EMBL/GenBank/DDBJ whole genome shotgun (WGS) entry which is preliminary data.</text>
</comment>
<evidence type="ECO:0000313" key="3">
    <source>
        <dbReference type="EMBL" id="MBY4797814.1"/>
    </source>
</evidence>
<dbReference type="InterPro" id="IPR051534">
    <property type="entry name" value="CBASS_pafABC_assoc_protein"/>
</dbReference>
<name>A0ABS7MKC3_9ACTN</name>
<dbReference type="InterPro" id="IPR028349">
    <property type="entry name" value="PafC-like"/>
</dbReference>
<organism evidence="3 4">
    <name type="scientific">Collinsella ureilytica</name>
    <dbReference type="NCBI Taxonomy" id="2869515"/>
    <lineage>
        <taxon>Bacteria</taxon>
        <taxon>Bacillati</taxon>
        <taxon>Actinomycetota</taxon>
        <taxon>Coriobacteriia</taxon>
        <taxon>Coriobacteriales</taxon>
        <taxon>Coriobacteriaceae</taxon>
        <taxon>Collinsella</taxon>
    </lineage>
</organism>
<feature type="domain" description="WYL" evidence="1">
    <location>
        <begin position="145"/>
        <end position="210"/>
    </location>
</feature>
<accession>A0ABS7MKC3</accession>
<reference evidence="3 4" key="1">
    <citation type="submission" date="2021-08" db="EMBL/GenBank/DDBJ databases">
        <title>Collinsella faecalis sp. nov. isolated from swine faeces.</title>
        <authorList>
            <person name="Oh B.S."/>
            <person name="Lee J.H."/>
        </authorList>
    </citation>
    <scope>NUCLEOTIDE SEQUENCE [LARGE SCALE GENOMIC DNA]</scope>
    <source>
        <strain evidence="3 4">AGMB00827</strain>
    </source>
</reference>
<feature type="domain" description="WCX" evidence="2">
    <location>
        <begin position="238"/>
        <end position="314"/>
    </location>
</feature>
<dbReference type="InterPro" id="IPR026881">
    <property type="entry name" value="WYL_dom"/>
</dbReference>